<dbReference type="InterPro" id="IPR001647">
    <property type="entry name" value="HTH_TetR"/>
</dbReference>
<evidence type="ECO:0000313" key="7">
    <source>
        <dbReference type="Proteomes" id="UP000188324"/>
    </source>
</evidence>
<dbReference type="Pfam" id="PF00440">
    <property type="entry name" value="TetR_N"/>
    <property type="match status" value="1"/>
</dbReference>
<dbReference type="Proteomes" id="UP000188324">
    <property type="component" value="Chromosome"/>
</dbReference>
<organism evidence="6 7">
    <name type="scientific">Tessaracoccus flavus</name>
    <dbReference type="NCBI Taxonomy" id="1610493"/>
    <lineage>
        <taxon>Bacteria</taxon>
        <taxon>Bacillati</taxon>
        <taxon>Actinomycetota</taxon>
        <taxon>Actinomycetes</taxon>
        <taxon>Propionibacteriales</taxon>
        <taxon>Propionibacteriaceae</taxon>
        <taxon>Tessaracoccus</taxon>
    </lineage>
</organism>
<dbReference type="AlphaFoldDB" id="A0A1Q2CHK6"/>
<proteinExistence type="predicted"/>
<feature type="DNA-binding region" description="H-T-H motif" evidence="4">
    <location>
        <begin position="32"/>
        <end position="51"/>
    </location>
</feature>
<dbReference type="GO" id="GO:0003700">
    <property type="term" value="F:DNA-binding transcription factor activity"/>
    <property type="evidence" value="ECO:0007669"/>
    <property type="project" value="TreeGrafter"/>
</dbReference>
<name>A0A1Q2CHK6_9ACTN</name>
<evidence type="ECO:0000256" key="3">
    <source>
        <dbReference type="ARBA" id="ARBA00023163"/>
    </source>
</evidence>
<keyword evidence="2 4" id="KW-0238">DNA-binding</keyword>
<reference evidence="6 7" key="1">
    <citation type="journal article" date="2016" name="Int. J. Syst. Evol. Microbiol.">
        <title>Tessaracoccus flavus sp. nov., isolated from the drainage system of a lindane-producing factory.</title>
        <authorList>
            <person name="Kumari R."/>
            <person name="Singh P."/>
            <person name="Schumann P."/>
            <person name="Lal R."/>
        </authorList>
    </citation>
    <scope>NUCLEOTIDE SEQUENCE [LARGE SCALE GENOMIC DNA]</scope>
    <source>
        <strain evidence="6 7">RP1T</strain>
    </source>
</reference>
<gene>
    <name evidence="6" type="ORF">RPIT_12885</name>
</gene>
<feature type="domain" description="HTH tetR-type" evidence="5">
    <location>
        <begin position="10"/>
        <end position="69"/>
    </location>
</feature>
<dbReference type="KEGG" id="tfl:RPIT_12885"/>
<dbReference type="PANTHER" id="PTHR30055:SF234">
    <property type="entry name" value="HTH-TYPE TRANSCRIPTIONAL REGULATOR BETI"/>
    <property type="match status" value="1"/>
</dbReference>
<dbReference type="Gene3D" id="1.10.357.10">
    <property type="entry name" value="Tetracycline Repressor, domain 2"/>
    <property type="match status" value="1"/>
</dbReference>
<dbReference type="PANTHER" id="PTHR30055">
    <property type="entry name" value="HTH-TYPE TRANSCRIPTIONAL REGULATOR RUTR"/>
    <property type="match status" value="1"/>
</dbReference>
<evidence type="ECO:0000313" key="6">
    <source>
        <dbReference type="EMBL" id="AQP45591.1"/>
    </source>
</evidence>
<keyword evidence="3" id="KW-0804">Transcription</keyword>
<evidence type="ECO:0000256" key="4">
    <source>
        <dbReference type="PROSITE-ProRule" id="PRU00335"/>
    </source>
</evidence>
<accession>A0A1Q2CHK6</accession>
<evidence type="ECO:0000259" key="5">
    <source>
        <dbReference type="PROSITE" id="PS50977"/>
    </source>
</evidence>
<dbReference type="InterPro" id="IPR050109">
    <property type="entry name" value="HTH-type_TetR-like_transc_reg"/>
</dbReference>
<keyword evidence="7" id="KW-1185">Reference proteome</keyword>
<evidence type="ECO:0000256" key="2">
    <source>
        <dbReference type="ARBA" id="ARBA00023125"/>
    </source>
</evidence>
<keyword evidence="1" id="KW-0805">Transcription regulation</keyword>
<dbReference type="EMBL" id="CP019605">
    <property type="protein sequence ID" value="AQP45591.1"/>
    <property type="molecule type" value="Genomic_DNA"/>
</dbReference>
<dbReference type="GO" id="GO:0000976">
    <property type="term" value="F:transcription cis-regulatory region binding"/>
    <property type="evidence" value="ECO:0007669"/>
    <property type="project" value="TreeGrafter"/>
</dbReference>
<protein>
    <recommendedName>
        <fullName evidence="5">HTH tetR-type domain-containing protein</fullName>
    </recommendedName>
</protein>
<dbReference type="PROSITE" id="PS50977">
    <property type="entry name" value="HTH_TETR_2"/>
    <property type="match status" value="1"/>
</dbReference>
<dbReference type="RefSeq" id="WP_077343799.1">
    <property type="nucleotide sequence ID" value="NZ_CP019605.1"/>
</dbReference>
<dbReference type="STRING" id="1610493.RPIT_12885"/>
<evidence type="ECO:0000256" key="1">
    <source>
        <dbReference type="ARBA" id="ARBA00023015"/>
    </source>
</evidence>
<dbReference type="SUPFAM" id="SSF46689">
    <property type="entry name" value="Homeodomain-like"/>
    <property type="match status" value="1"/>
</dbReference>
<sequence>MTRAAPMPPDERRASLIDATLPLLLQHGPSLTTRQVAEAAGVAEGTIFRAFNSLPDLIDATTREAMSAERLTRELDSLELGDTLDEKVTTTLELFTTRFARIRTLLMAAHAREHHTSECMRDELASRRAELDAWLTSRFAVHADELCTSPETLVSYLRTLAHGHALTLPPSPLSTADLTRLALHGARKEQ</sequence>
<dbReference type="InterPro" id="IPR009057">
    <property type="entry name" value="Homeodomain-like_sf"/>
</dbReference>